<proteinExistence type="predicted"/>
<dbReference type="Pfam" id="PF04607">
    <property type="entry name" value="RelA_SpoT"/>
    <property type="match status" value="1"/>
</dbReference>
<comment type="caution">
    <text evidence="3">The sequence shown here is derived from an EMBL/GenBank/DDBJ whole genome shotgun (WGS) entry which is preliminary data.</text>
</comment>
<feature type="domain" description="RelA/SpoT" evidence="2">
    <location>
        <begin position="71"/>
        <end position="178"/>
    </location>
</feature>
<keyword evidence="4" id="KW-1185">Reference proteome</keyword>
<dbReference type="Proteomes" id="UP000284277">
    <property type="component" value="Unassembled WGS sequence"/>
</dbReference>
<dbReference type="SUPFAM" id="SSF81301">
    <property type="entry name" value="Nucleotidyltransferase"/>
    <property type="match status" value="1"/>
</dbReference>
<accession>A0A419SW25</accession>
<dbReference type="EMBL" id="MCIA01000032">
    <property type="protein sequence ID" value="RKD29409.1"/>
    <property type="molecule type" value="Genomic_DNA"/>
</dbReference>
<dbReference type="Gene3D" id="3.30.460.10">
    <property type="entry name" value="Beta Polymerase, domain 2"/>
    <property type="match status" value="1"/>
</dbReference>
<protein>
    <recommendedName>
        <fullName evidence="2">RelA/SpoT domain-containing protein</fullName>
    </recommendedName>
</protein>
<comment type="pathway">
    <text evidence="1">Purine metabolism; ppGpp biosynthesis; ppGpp from GTP: step 1/2.</text>
</comment>
<dbReference type="GO" id="GO:0015970">
    <property type="term" value="P:guanosine tetraphosphate biosynthetic process"/>
    <property type="evidence" value="ECO:0007669"/>
    <property type="project" value="UniProtKB-UniPathway"/>
</dbReference>
<evidence type="ECO:0000259" key="2">
    <source>
        <dbReference type="Pfam" id="PF04607"/>
    </source>
</evidence>
<dbReference type="CDD" id="cd05399">
    <property type="entry name" value="NT_Rel-Spo_like"/>
    <property type="match status" value="1"/>
</dbReference>
<evidence type="ECO:0000313" key="4">
    <source>
        <dbReference type="Proteomes" id="UP000284277"/>
    </source>
</evidence>
<dbReference type="UniPathway" id="UPA00908">
    <property type="reaction ID" value="UER00884"/>
</dbReference>
<gene>
    <name evidence="3" type="ORF">BET01_08675</name>
</gene>
<dbReference type="InterPro" id="IPR043519">
    <property type="entry name" value="NT_sf"/>
</dbReference>
<reference evidence="3 4" key="1">
    <citation type="submission" date="2016-08" db="EMBL/GenBank/DDBJ databases">
        <title>A new outlook on sporulation: Clostridium algidixylanolyticum.</title>
        <authorList>
            <person name="Poppleton D.I."/>
            <person name="Gribaldo S."/>
        </authorList>
    </citation>
    <scope>NUCLEOTIDE SEQUENCE [LARGE SCALE GENOMIC DNA]</scope>
    <source>
        <strain evidence="3 4">SPL73</strain>
    </source>
</reference>
<name>A0A419SW25_9FIRM</name>
<sequence>MRRGKKLHKSSLDTMMYNSNRELFKERGNITAQMKGILYYNRTVKREPEITKQVSKAAKEAGMDMAGTECRIKSRRSYLKKIRRKNGPKGNCYEVKDILRYTYTASEEELVEKLSKVIELYSVSGYNTIEVKNYWLDKQNPYNGINTTMQSPEGLTFELQYHTHESFGIKNGKMHELYEKQRPMRDVSSKGYIELGDRMFELSDSMKIPKGIEKVKTHE</sequence>
<evidence type="ECO:0000256" key="1">
    <source>
        <dbReference type="ARBA" id="ARBA00004976"/>
    </source>
</evidence>
<organism evidence="3 4">
    <name type="scientific">Lacrimispora algidixylanolytica</name>
    <dbReference type="NCBI Taxonomy" id="94868"/>
    <lineage>
        <taxon>Bacteria</taxon>
        <taxon>Bacillati</taxon>
        <taxon>Bacillota</taxon>
        <taxon>Clostridia</taxon>
        <taxon>Lachnospirales</taxon>
        <taxon>Lachnospiraceae</taxon>
        <taxon>Lacrimispora</taxon>
    </lineage>
</organism>
<evidence type="ECO:0000313" key="3">
    <source>
        <dbReference type="EMBL" id="RKD29409.1"/>
    </source>
</evidence>
<dbReference type="InterPro" id="IPR007685">
    <property type="entry name" value="RelA_SpoT"/>
</dbReference>
<dbReference type="AlphaFoldDB" id="A0A419SW25"/>